<protein>
    <recommendedName>
        <fullName evidence="6 19">UDP-N-acetylenolpyruvoylglucosamine reductase</fullName>
        <ecNumber evidence="5 19">1.3.1.98</ecNumber>
    </recommendedName>
    <alternativeName>
        <fullName evidence="17 19">UDP-N-acetylmuramate dehydrogenase</fullName>
    </alternativeName>
</protein>
<keyword evidence="23" id="KW-1185">Reference proteome</keyword>
<proteinExistence type="inferred from homology"/>
<keyword evidence="10 19" id="KW-0274">FAD</keyword>
<feature type="region of interest" description="Disordered" evidence="20">
    <location>
        <begin position="205"/>
        <end position="226"/>
    </location>
</feature>
<keyword evidence="11 19" id="KW-0521">NADP</keyword>
<comment type="function">
    <text evidence="2 19">Cell wall formation.</text>
</comment>
<dbReference type="Gene3D" id="3.90.78.10">
    <property type="entry name" value="UDP-N-acetylenolpyruvoylglucosamine reductase, C-terminal domain"/>
    <property type="match status" value="1"/>
</dbReference>
<keyword evidence="9 19" id="KW-0285">Flavoprotein</keyword>
<dbReference type="EMBL" id="BAAAGA010000002">
    <property type="protein sequence ID" value="GAA0619628.1"/>
    <property type="molecule type" value="Genomic_DNA"/>
</dbReference>
<dbReference type="InterPro" id="IPR036318">
    <property type="entry name" value="FAD-bd_PCMH-like_sf"/>
</dbReference>
<evidence type="ECO:0000256" key="19">
    <source>
        <dbReference type="HAMAP-Rule" id="MF_00037"/>
    </source>
</evidence>
<evidence type="ECO:0000256" key="13">
    <source>
        <dbReference type="ARBA" id="ARBA00022984"/>
    </source>
</evidence>
<evidence type="ECO:0000256" key="18">
    <source>
        <dbReference type="ARBA" id="ARBA00048914"/>
    </source>
</evidence>
<dbReference type="RefSeq" id="WP_343792080.1">
    <property type="nucleotide sequence ID" value="NZ_BAAAGA010000002.1"/>
</dbReference>
<keyword evidence="15 19" id="KW-0131">Cell cycle</keyword>
<evidence type="ECO:0000256" key="5">
    <source>
        <dbReference type="ARBA" id="ARBA00012518"/>
    </source>
</evidence>
<evidence type="ECO:0000256" key="16">
    <source>
        <dbReference type="ARBA" id="ARBA00023316"/>
    </source>
</evidence>
<feature type="active site" evidence="19">
    <location>
        <position position="293"/>
    </location>
</feature>
<feature type="domain" description="FAD-binding PCMH-type" evidence="21">
    <location>
        <begin position="25"/>
        <end position="212"/>
    </location>
</feature>
<dbReference type="InterPro" id="IPR016167">
    <property type="entry name" value="FAD-bd_PCMH_sub1"/>
</dbReference>
<keyword evidence="12 19" id="KW-0133">Cell shape</keyword>
<evidence type="ECO:0000256" key="1">
    <source>
        <dbReference type="ARBA" id="ARBA00001974"/>
    </source>
</evidence>
<evidence type="ECO:0000256" key="4">
    <source>
        <dbReference type="ARBA" id="ARBA00004752"/>
    </source>
</evidence>
<dbReference type="InterPro" id="IPR006094">
    <property type="entry name" value="Oxid_FAD_bind_N"/>
</dbReference>
<dbReference type="InterPro" id="IPR016169">
    <property type="entry name" value="FAD-bd_PCMH_sub2"/>
</dbReference>
<dbReference type="EC" id="1.3.1.98" evidence="5 19"/>
<evidence type="ECO:0000256" key="6">
    <source>
        <dbReference type="ARBA" id="ARBA00015188"/>
    </source>
</evidence>
<name>A0ABN1GU64_9CAUL</name>
<dbReference type="InterPro" id="IPR016166">
    <property type="entry name" value="FAD-bd_PCMH"/>
</dbReference>
<evidence type="ECO:0000313" key="23">
    <source>
        <dbReference type="Proteomes" id="UP001501352"/>
    </source>
</evidence>
<evidence type="ECO:0000256" key="2">
    <source>
        <dbReference type="ARBA" id="ARBA00003921"/>
    </source>
</evidence>
<evidence type="ECO:0000256" key="9">
    <source>
        <dbReference type="ARBA" id="ARBA00022630"/>
    </source>
</evidence>
<dbReference type="SUPFAM" id="SSF56194">
    <property type="entry name" value="Uridine diphospho-N-Acetylenolpyruvylglucosamine reductase, MurB, C-terminal domain"/>
    <property type="match status" value="1"/>
</dbReference>
<feature type="compositionally biased region" description="Basic and acidic residues" evidence="20">
    <location>
        <begin position="205"/>
        <end position="216"/>
    </location>
</feature>
<evidence type="ECO:0000256" key="7">
    <source>
        <dbReference type="ARBA" id="ARBA00022490"/>
    </source>
</evidence>
<dbReference type="Proteomes" id="UP001501352">
    <property type="component" value="Unassembled WGS sequence"/>
</dbReference>
<comment type="similarity">
    <text evidence="19">Belongs to the MurB family.</text>
</comment>
<dbReference type="Pfam" id="PF01565">
    <property type="entry name" value="FAD_binding_4"/>
    <property type="match status" value="1"/>
</dbReference>
<dbReference type="SUPFAM" id="SSF56176">
    <property type="entry name" value="FAD-binding/transporter-associated domain-like"/>
    <property type="match status" value="1"/>
</dbReference>
<organism evidence="22 23">
    <name type="scientific">Brevundimonas kwangchunensis</name>
    <dbReference type="NCBI Taxonomy" id="322163"/>
    <lineage>
        <taxon>Bacteria</taxon>
        <taxon>Pseudomonadati</taxon>
        <taxon>Pseudomonadota</taxon>
        <taxon>Alphaproteobacteria</taxon>
        <taxon>Caulobacterales</taxon>
        <taxon>Caulobacteraceae</taxon>
        <taxon>Brevundimonas</taxon>
    </lineage>
</organism>
<comment type="caution">
    <text evidence="22">The sequence shown here is derived from an EMBL/GenBank/DDBJ whole genome shotgun (WGS) entry which is preliminary data.</text>
</comment>
<comment type="catalytic activity">
    <reaction evidence="18 19">
        <text>UDP-N-acetyl-alpha-D-muramate + NADP(+) = UDP-N-acetyl-3-O-(1-carboxyvinyl)-alpha-D-glucosamine + NADPH + H(+)</text>
        <dbReference type="Rhea" id="RHEA:12248"/>
        <dbReference type="ChEBI" id="CHEBI:15378"/>
        <dbReference type="ChEBI" id="CHEBI:57783"/>
        <dbReference type="ChEBI" id="CHEBI:58349"/>
        <dbReference type="ChEBI" id="CHEBI:68483"/>
        <dbReference type="ChEBI" id="CHEBI:70757"/>
        <dbReference type="EC" id="1.3.1.98"/>
    </reaction>
</comment>
<evidence type="ECO:0000256" key="14">
    <source>
        <dbReference type="ARBA" id="ARBA00023002"/>
    </source>
</evidence>
<dbReference type="HAMAP" id="MF_00037">
    <property type="entry name" value="MurB"/>
    <property type="match status" value="1"/>
</dbReference>
<keyword evidence="7 19" id="KW-0963">Cytoplasm</keyword>
<feature type="active site" description="Proton donor" evidence="19">
    <location>
        <position position="219"/>
    </location>
</feature>
<dbReference type="NCBIfam" id="NF010480">
    <property type="entry name" value="PRK13905.1"/>
    <property type="match status" value="1"/>
</dbReference>
<comment type="subcellular location">
    <subcellularLocation>
        <location evidence="3 19">Cytoplasm</location>
    </subcellularLocation>
</comment>
<evidence type="ECO:0000256" key="12">
    <source>
        <dbReference type="ARBA" id="ARBA00022960"/>
    </source>
</evidence>
<dbReference type="Pfam" id="PF02873">
    <property type="entry name" value="MurB_C"/>
    <property type="match status" value="1"/>
</dbReference>
<dbReference type="PANTHER" id="PTHR21071:SF4">
    <property type="entry name" value="UDP-N-ACETYLENOLPYRUVOYLGLUCOSAMINE REDUCTASE"/>
    <property type="match status" value="1"/>
</dbReference>
<evidence type="ECO:0000256" key="3">
    <source>
        <dbReference type="ARBA" id="ARBA00004496"/>
    </source>
</evidence>
<keyword evidence="8 19" id="KW-0132">Cell division</keyword>
<comment type="cofactor">
    <cofactor evidence="1 19">
        <name>FAD</name>
        <dbReference type="ChEBI" id="CHEBI:57692"/>
    </cofactor>
</comment>
<dbReference type="PANTHER" id="PTHR21071">
    <property type="entry name" value="UDP-N-ACETYLENOLPYRUVOYLGLUCOSAMINE REDUCTASE"/>
    <property type="match status" value="1"/>
</dbReference>
<evidence type="ECO:0000259" key="21">
    <source>
        <dbReference type="PROSITE" id="PS51387"/>
    </source>
</evidence>
<evidence type="ECO:0000256" key="11">
    <source>
        <dbReference type="ARBA" id="ARBA00022857"/>
    </source>
</evidence>
<dbReference type="InterPro" id="IPR011601">
    <property type="entry name" value="MurB_C"/>
</dbReference>
<dbReference type="PROSITE" id="PS51387">
    <property type="entry name" value="FAD_PCMH"/>
    <property type="match status" value="1"/>
</dbReference>
<feature type="active site" evidence="19">
    <location>
        <position position="169"/>
    </location>
</feature>
<sequence>MSSYPEVRGKLLLNEPLGPYTWFRVGGAADALFIPADADDLADFLKVLDPAVPVTVLGVGSNVIVRDGGVEGVVIRLAGRPWAQITADGETITAGAGALDSMVAKASAKAGLAGLEFYAGIPGTIGGALTMNAGCYGSETKDVLVSARGVTRAGERVEYVLADFGYTYRHSVVPENEIIWVEATYRGAPDAPEAVQARIDEITSRREQTQPIRDKTGGSTFKNPEGHSSWKLVDEAGWRGKLHVVNGGGAKFSELHSNFMINPGEATAADIEGLGEAVRADVKAKTGVQLDWEIKRIGRKG</sequence>
<dbReference type="InterPro" id="IPR036635">
    <property type="entry name" value="MurB_C_sf"/>
</dbReference>
<keyword evidence="14 19" id="KW-0560">Oxidoreductase</keyword>
<gene>
    <name evidence="19 22" type="primary">murB</name>
    <name evidence="22" type="ORF">GCM10009422_13980</name>
</gene>
<evidence type="ECO:0000256" key="20">
    <source>
        <dbReference type="SAM" id="MobiDB-lite"/>
    </source>
</evidence>
<dbReference type="Gene3D" id="3.30.43.10">
    <property type="entry name" value="Uridine Diphospho-n-acetylenolpyruvylglucosamine Reductase, domain 2"/>
    <property type="match status" value="1"/>
</dbReference>
<evidence type="ECO:0000256" key="10">
    <source>
        <dbReference type="ARBA" id="ARBA00022827"/>
    </source>
</evidence>
<evidence type="ECO:0000313" key="22">
    <source>
        <dbReference type="EMBL" id="GAA0619628.1"/>
    </source>
</evidence>
<dbReference type="InterPro" id="IPR003170">
    <property type="entry name" value="MurB"/>
</dbReference>
<accession>A0ABN1GU64</accession>
<keyword evidence="16 19" id="KW-0961">Cell wall biogenesis/degradation</keyword>
<dbReference type="Gene3D" id="3.30.465.10">
    <property type="match status" value="1"/>
</dbReference>
<evidence type="ECO:0000256" key="15">
    <source>
        <dbReference type="ARBA" id="ARBA00023306"/>
    </source>
</evidence>
<evidence type="ECO:0000256" key="8">
    <source>
        <dbReference type="ARBA" id="ARBA00022618"/>
    </source>
</evidence>
<dbReference type="NCBIfam" id="TIGR00179">
    <property type="entry name" value="murB"/>
    <property type="match status" value="1"/>
</dbReference>
<keyword evidence="13 19" id="KW-0573">Peptidoglycan synthesis</keyword>
<comment type="pathway">
    <text evidence="4 19">Cell wall biogenesis; peptidoglycan biosynthesis.</text>
</comment>
<reference evidence="22 23" key="1">
    <citation type="journal article" date="2019" name="Int. J. Syst. Evol. Microbiol.">
        <title>The Global Catalogue of Microorganisms (GCM) 10K type strain sequencing project: providing services to taxonomists for standard genome sequencing and annotation.</title>
        <authorList>
            <consortium name="The Broad Institute Genomics Platform"/>
            <consortium name="The Broad Institute Genome Sequencing Center for Infectious Disease"/>
            <person name="Wu L."/>
            <person name="Ma J."/>
        </authorList>
    </citation>
    <scope>NUCLEOTIDE SEQUENCE [LARGE SCALE GENOMIC DNA]</scope>
    <source>
        <strain evidence="22 23">JCM 12928</strain>
    </source>
</reference>
<evidence type="ECO:0000256" key="17">
    <source>
        <dbReference type="ARBA" id="ARBA00031026"/>
    </source>
</evidence>